<evidence type="ECO:0000259" key="1">
    <source>
        <dbReference type="Pfam" id="PF01425"/>
    </source>
</evidence>
<dbReference type="EMBL" id="QDDR01000012">
    <property type="protein sequence ID" value="PVE45796.1"/>
    <property type="molecule type" value="Genomic_DNA"/>
</dbReference>
<dbReference type="OrthoDB" id="9777859at2"/>
<dbReference type="InterPro" id="IPR036928">
    <property type="entry name" value="AS_sf"/>
</dbReference>
<evidence type="ECO:0000313" key="2">
    <source>
        <dbReference type="EMBL" id="PVE45796.1"/>
    </source>
</evidence>
<reference evidence="2 3" key="1">
    <citation type="journal article" date="2011" name="Syst. Appl. Microbiol.">
        <title>Defluviimonas denitrificans gen. nov., sp. nov., and Pararhodobacter aggregans gen. nov., sp. nov., non-phototrophic Rhodobacteraceae from the biofilter of a marine aquaculture.</title>
        <authorList>
            <person name="Foesel B.U."/>
            <person name="Drake H.L."/>
            <person name="Schramm A."/>
        </authorList>
    </citation>
    <scope>NUCLEOTIDE SEQUENCE [LARGE SCALE GENOMIC DNA]</scope>
    <source>
        <strain evidence="2 3">D1-19</strain>
    </source>
</reference>
<dbReference type="PANTHER" id="PTHR11895">
    <property type="entry name" value="TRANSAMIDASE"/>
    <property type="match status" value="1"/>
</dbReference>
<keyword evidence="2" id="KW-0378">Hydrolase</keyword>
<dbReference type="RefSeq" id="WP_107754086.1">
    <property type="nucleotide sequence ID" value="NZ_QBKF01000012.1"/>
</dbReference>
<name>A0A2T7UMA0_9RHOB</name>
<dbReference type="PANTHER" id="PTHR11895:SF151">
    <property type="entry name" value="GLUTAMYL-TRNA(GLN) AMIDOTRANSFERASE SUBUNIT A"/>
    <property type="match status" value="1"/>
</dbReference>
<protein>
    <submittedName>
        <fullName evidence="2">Indoleacetamide hydrolase</fullName>
    </submittedName>
</protein>
<accession>A0A2T7UMA0</accession>
<feature type="domain" description="Amidase" evidence="1">
    <location>
        <begin position="29"/>
        <end position="459"/>
    </location>
</feature>
<comment type="caution">
    <text evidence="2">The sequence shown here is derived from an EMBL/GenBank/DDBJ whole genome shotgun (WGS) entry which is preliminary data.</text>
</comment>
<keyword evidence="3" id="KW-1185">Reference proteome</keyword>
<dbReference type="NCBIfam" id="NF005688">
    <property type="entry name" value="PRK07488.1"/>
    <property type="match status" value="1"/>
</dbReference>
<dbReference type="SUPFAM" id="SSF75304">
    <property type="entry name" value="Amidase signature (AS) enzymes"/>
    <property type="match status" value="1"/>
</dbReference>
<dbReference type="Pfam" id="PF01425">
    <property type="entry name" value="Amidase"/>
    <property type="match status" value="1"/>
</dbReference>
<gene>
    <name evidence="2" type="primary">iaaH</name>
    <name evidence="2" type="ORF">DDE23_20050</name>
</gene>
<organism evidence="2 3">
    <name type="scientific">Pararhodobacter aggregans</name>
    <dbReference type="NCBI Taxonomy" id="404875"/>
    <lineage>
        <taxon>Bacteria</taxon>
        <taxon>Pseudomonadati</taxon>
        <taxon>Pseudomonadota</taxon>
        <taxon>Alphaproteobacteria</taxon>
        <taxon>Rhodobacterales</taxon>
        <taxon>Paracoccaceae</taxon>
        <taxon>Pararhodobacter</taxon>
    </lineage>
</organism>
<dbReference type="Proteomes" id="UP000244810">
    <property type="component" value="Unassembled WGS sequence"/>
</dbReference>
<dbReference type="InterPro" id="IPR023631">
    <property type="entry name" value="Amidase_dom"/>
</dbReference>
<evidence type="ECO:0000313" key="3">
    <source>
        <dbReference type="Proteomes" id="UP000244810"/>
    </source>
</evidence>
<dbReference type="InterPro" id="IPR000120">
    <property type="entry name" value="Amidase"/>
</dbReference>
<proteinExistence type="predicted"/>
<dbReference type="AlphaFoldDB" id="A0A2T7UMA0"/>
<dbReference type="Gene3D" id="3.90.1300.10">
    <property type="entry name" value="Amidase signature (AS) domain"/>
    <property type="match status" value="1"/>
</dbReference>
<sequence>MSGPTLVTMTEQLRQLRSGETSAEALMSRAIRRAEDLGHLNAFLCLEPEKALEQARSVDLARGRGTTVPALAGLPVAVKDNVDIAGWITSGATPALAQMRARQTGPVAQRLLDAGAIVLGKTNLHELAFGVTNTNFAPIPMTRNPHDPGRITGGSSGGTAAAIAAGIVGAGLGTDTSGSIRIPAALCGIAGLRPSVGTGGAGRRYPTAGVLPISHTNDTVGPMAASVADLALLDAVVTGADPVTAAPLKGMRLGLPACFWVDIDDEVARLCRAACESLTRAGAELVPVSLPGLREAWRQVSAPVVLNEPREDIPAWLAAHGRADITLSAIVDQIANPDVRAAFGVVMSESTAGSYRPAMETHRPALCRIYAAAFREQGLAALIFPTVPVPAPQAQPADAFGRVSVNGRDHAVFETLIRNTDPGANAGLPGLSLPVGFTRDGLPVGLELDGQVGSDRDLLSLGMTIELILADVRHPGALSR</sequence>
<dbReference type="GO" id="GO:0016787">
    <property type="term" value="F:hydrolase activity"/>
    <property type="evidence" value="ECO:0007669"/>
    <property type="project" value="UniProtKB-KW"/>
</dbReference>